<dbReference type="Proteomes" id="UP001259982">
    <property type="component" value="Unassembled WGS sequence"/>
</dbReference>
<dbReference type="InterPro" id="IPR000073">
    <property type="entry name" value="AB_hydrolase_1"/>
</dbReference>
<dbReference type="EMBL" id="JAVRHY010000012">
    <property type="protein sequence ID" value="MDT0619271.1"/>
    <property type="molecule type" value="Genomic_DNA"/>
</dbReference>
<dbReference type="SUPFAM" id="SSF53474">
    <property type="entry name" value="alpha/beta-Hydrolases"/>
    <property type="match status" value="1"/>
</dbReference>
<reference evidence="2 3" key="1">
    <citation type="submission" date="2023-09" db="EMBL/GenBank/DDBJ databases">
        <authorList>
            <person name="Rey-Velasco X."/>
        </authorList>
    </citation>
    <scope>NUCLEOTIDE SEQUENCE [LARGE SCALE GENOMIC DNA]</scope>
    <source>
        <strain evidence="2 3">P385</strain>
    </source>
</reference>
<accession>A0ABU3B9X2</accession>
<name>A0ABU3B9X2_9GAMM</name>
<dbReference type="InterPro" id="IPR050228">
    <property type="entry name" value="Carboxylesterase_BioH"/>
</dbReference>
<proteinExistence type="predicted"/>
<sequence length="252" mass="27302">MTPGLTCLPGWGVSARVWDPLQSRLAGRLDVQALDLPGHGGREARVVGLNNWTDDLVERMTGPGVLLGWSLGGLVCLNAARRHPDRVRGLILVGCLPRFVRGGDWSWGMKPSALAETRRGLAADFASTLQEFLMLQVLAEPGARHLVRQLRNELLARPPGLPGLEAGLDLLHEADLRPALAGLDLPVLAVAGERDRMAHPDAMAWMVDQLPRAQLWRVARAAHAPFLSHEREFADRVASFVADLAPATEGAT</sequence>
<keyword evidence="3" id="KW-1185">Reference proteome</keyword>
<dbReference type="PANTHER" id="PTHR43194">
    <property type="entry name" value="HYDROLASE ALPHA/BETA FOLD FAMILY"/>
    <property type="match status" value="1"/>
</dbReference>
<protein>
    <submittedName>
        <fullName evidence="2">Alpha/beta fold hydrolase</fullName>
    </submittedName>
</protein>
<dbReference type="GO" id="GO:0016787">
    <property type="term" value="F:hydrolase activity"/>
    <property type="evidence" value="ECO:0007669"/>
    <property type="project" value="UniProtKB-KW"/>
</dbReference>
<dbReference type="InterPro" id="IPR029058">
    <property type="entry name" value="AB_hydrolase_fold"/>
</dbReference>
<evidence type="ECO:0000313" key="2">
    <source>
        <dbReference type="EMBL" id="MDT0619271.1"/>
    </source>
</evidence>
<dbReference type="RefSeq" id="WP_311659646.1">
    <property type="nucleotide sequence ID" value="NZ_JAVRHY010000012.1"/>
</dbReference>
<dbReference type="Gene3D" id="3.40.50.1820">
    <property type="entry name" value="alpha/beta hydrolase"/>
    <property type="match status" value="1"/>
</dbReference>
<evidence type="ECO:0000313" key="3">
    <source>
        <dbReference type="Proteomes" id="UP001259982"/>
    </source>
</evidence>
<comment type="caution">
    <text evidence="2">The sequence shown here is derived from an EMBL/GenBank/DDBJ whole genome shotgun (WGS) entry which is preliminary data.</text>
</comment>
<organism evidence="2 3">
    <name type="scientific">Spectribacter acetivorans</name>
    <dbReference type="NCBI Taxonomy" id="3075603"/>
    <lineage>
        <taxon>Bacteria</taxon>
        <taxon>Pseudomonadati</taxon>
        <taxon>Pseudomonadota</taxon>
        <taxon>Gammaproteobacteria</taxon>
        <taxon>Salinisphaerales</taxon>
        <taxon>Salinisphaeraceae</taxon>
        <taxon>Spectribacter</taxon>
    </lineage>
</organism>
<evidence type="ECO:0000259" key="1">
    <source>
        <dbReference type="Pfam" id="PF12697"/>
    </source>
</evidence>
<feature type="domain" description="AB hydrolase-1" evidence="1">
    <location>
        <begin position="7"/>
        <end position="235"/>
    </location>
</feature>
<gene>
    <name evidence="2" type="ORF">RM531_12370</name>
</gene>
<dbReference type="PANTHER" id="PTHR43194:SF5">
    <property type="entry name" value="PIMELOYL-[ACYL-CARRIER PROTEIN] METHYL ESTER ESTERASE"/>
    <property type="match status" value="1"/>
</dbReference>
<keyword evidence="2" id="KW-0378">Hydrolase</keyword>
<dbReference type="Pfam" id="PF12697">
    <property type="entry name" value="Abhydrolase_6"/>
    <property type="match status" value="1"/>
</dbReference>